<evidence type="ECO:0000313" key="2">
    <source>
        <dbReference type="EMBL" id="KAA1262604.1"/>
    </source>
</evidence>
<dbReference type="RefSeq" id="WP_149753052.1">
    <property type="nucleotide sequence ID" value="NZ_LWSK01000140.1"/>
</dbReference>
<accession>A0A5B1CTQ5</accession>
<comment type="caution">
    <text evidence="2">The sequence shown here is derived from an EMBL/GenBank/DDBJ whole genome shotgun (WGS) entry which is preliminary data.</text>
</comment>
<proteinExistence type="predicted"/>
<keyword evidence="1" id="KW-1133">Transmembrane helix</keyword>
<keyword evidence="3" id="KW-1185">Reference proteome</keyword>
<keyword evidence="1" id="KW-0472">Membrane</keyword>
<name>A0A5B1CTQ5_9BACT</name>
<dbReference type="AlphaFoldDB" id="A0A5B1CTQ5"/>
<keyword evidence="1" id="KW-0812">Transmembrane</keyword>
<protein>
    <submittedName>
        <fullName evidence="2">Uncharacterized protein</fullName>
    </submittedName>
</protein>
<feature type="transmembrane region" description="Helical" evidence="1">
    <location>
        <begin position="65"/>
        <end position="86"/>
    </location>
</feature>
<feature type="transmembrane region" description="Helical" evidence="1">
    <location>
        <begin position="98"/>
        <end position="118"/>
    </location>
</feature>
<dbReference type="EMBL" id="VRLW01000001">
    <property type="protein sequence ID" value="KAA1262604.1"/>
    <property type="molecule type" value="Genomic_DNA"/>
</dbReference>
<dbReference type="OrthoDB" id="9942538at2"/>
<feature type="transmembrane region" description="Helical" evidence="1">
    <location>
        <begin position="139"/>
        <end position="158"/>
    </location>
</feature>
<evidence type="ECO:0000256" key="1">
    <source>
        <dbReference type="SAM" id="Phobius"/>
    </source>
</evidence>
<dbReference type="Proteomes" id="UP000322699">
    <property type="component" value="Unassembled WGS sequence"/>
</dbReference>
<gene>
    <name evidence="2" type="ORF">LF1_51710</name>
</gene>
<sequence length="159" mass="17358">MACLLVAIIFIGVSISEHIWPMAVIGCIFVAATYATSVATISHIRSKRLGSVEQPAPKGESKPTVAIMILLVGVYSWLLTVAIHIFDAFFRNGPGTPKYFVTLGIAISATLFMQVYGKRVVREHFGRKGGRNLELSPRQAGYVSVFAMACSIYFVWVAT</sequence>
<evidence type="ECO:0000313" key="3">
    <source>
        <dbReference type="Proteomes" id="UP000322699"/>
    </source>
</evidence>
<feature type="transmembrane region" description="Helical" evidence="1">
    <location>
        <begin position="26"/>
        <end position="44"/>
    </location>
</feature>
<reference evidence="2 3" key="1">
    <citation type="submission" date="2019-08" db="EMBL/GenBank/DDBJ databases">
        <title>Deep-cultivation of Planctomycetes and their phenomic and genomic characterization uncovers novel biology.</title>
        <authorList>
            <person name="Wiegand S."/>
            <person name="Jogler M."/>
            <person name="Boedeker C."/>
            <person name="Pinto D."/>
            <person name="Vollmers J."/>
            <person name="Rivas-Marin E."/>
            <person name="Kohn T."/>
            <person name="Peeters S.H."/>
            <person name="Heuer A."/>
            <person name="Rast P."/>
            <person name="Oberbeckmann S."/>
            <person name="Bunk B."/>
            <person name="Jeske O."/>
            <person name="Meyerdierks A."/>
            <person name="Storesund J.E."/>
            <person name="Kallscheuer N."/>
            <person name="Luecker S."/>
            <person name="Lage O.M."/>
            <person name="Pohl T."/>
            <person name="Merkel B.J."/>
            <person name="Hornburger P."/>
            <person name="Mueller R.-W."/>
            <person name="Bruemmer F."/>
            <person name="Labrenz M."/>
            <person name="Spormann A.M."/>
            <person name="Op Den Camp H."/>
            <person name="Overmann J."/>
            <person name="Amann R."/>
            <person name="Jetten M.S.M."/>
            <person name="Mascher T."/>
            <person name="Medema M.H."/>
            <person name="Devos D.P."/>
            <person name="Kaster A.-K."/>
            <person name="Ovreas L."/>
            <person name="Rohde M."/>
            <person name="Galperin M.Y."/>
            <person name="Jogler C."/>
        </authorList>
    </citation>
    <scope>NUCLEOTIDE SEQUENCE [LARGE SCALE GENOMIC DNA]</scope>
    <source>
        <strain evidence="2 3">LF1</strain>
    </source>
</reference>
<organism evidence="2 3">
    <name type="scientific">Rubripirellula obstinata</name>
    <dbReference type="NCBI Taxonomy" id="406547"/>
    <lineage>
        <taxon>Bacteria</taxon>
        <taxon>Pseudomonadati</taxon>
        <taxon>Planctomycetota</taxon>
        <taxon>Planctomycetia</taxon>
        <taxon>Pirellulales</taxon>
        <taxon>Pirellulaceae</taxon>
        <taxon>Rubripirellula</taxon>
    </lineage>
</organism>